<dbReference type="EMBL" id="CM042011">
    <property type="protein sequence ID" value="KAI3764557.1"/>
    <property type="molecule type" value="Genomic_DNA"/>
</dbReference>
<evidence type="ECO:0000313" key="2">
    <source>
        <dbReference type="Proteomes" id="UP001055811"/>
    </source>
</evidence>
<accession>A0ACB9F0E6</accession>
<sequence length="67" mass="7638">MGNGIKDGRLCSCRLSQWYKEGMKFANEPLSQICFKDHKNFNNEDEDVNDGDASRTKILIPYILPTA</sequence>
<reference evidence="2" key="1">
    <citation type="journal article" date="2022" name="Mol. Ecol. Resour.">
        <title>The genomes of chicory, endive, great burdock and yacon provide insights into Asteraceae palaeo-polyploidization history and plant inulin production.</title>
        <authorList>
            <person name="Fan W."/>
            <person name="Wang S."/>
            <person name="Wang H."/>
            <person name="Wang A."/>
            <person name="Jiang F."/>
            <person name="Liu H."/>
            <person name="Zhao H."/>
            <person name="Xu D."/>
            <person name="Zhang Y."/>
        </authorList>
    </citation>
    <scope>NUCLEOTIDE SEQUENCE [LARGE SCALE GENOMIC DNA]</scope>
    <source>
        <strain evidence="2">cv. Punajuju</strain>
    </source>
</reference>
<proteinExistence type="predicted"/>
<protein>
    <submittedName>
        <fullName evidence="1">Uncharacterized protein</fullName>
    </submittedName>
</protein>
<organism evidence="1 2">
    <name type="scientific">Cichorium intybus</name>
    <name type="common">Chicory</name>
    <dbReference type="NCBI Taxonomy" id="13427"/>
    <lineage>
        <taxon>Eukaryota</taxon>
        <taxon>Viridiplantae</taxon>
        <taxon>Streptophyta</taxon>
        <taxon>Embryophyta</taxon>
        <taxon>Tracheophyta</taxon>
        <taxon>Spermatophyta</taxon>
        <taxon>Magnoliopsida</taxon>
        <taxon>eudicotyledons</taxon>
        <taxon>Gunneridae</taxon>
        <taxon>Pentapetalae</taxon>
        <taxon>asterids</taxon>
        <taxon>campanulids</taxon>
        <taxon>Asterales</taxon>
        <taxon>Asteraceae</taxon>
        <taxon>Cichorioideae</taxon>
        <taxon>Cichorieae</taxon>
        <taxon>Cichoriinae</taxon>
        <taxon>Cichorium</taxon>
    </lineage>
</organism>
<gene>
    <name evidence="1" type="ORF">L2E82_14568</name>
</gene>
<evidence type="ECO:0000313" key="1">
    <source>
        <dbReference type="EMBL" id="KAI3764557.1"/>
    </source>
</evidence>
<reference evidence="1 2" key="2">
    <citation type="journal article" date="2022" name="Mol. Ecol. Resour.">
        <title>The genomes of chicory, endive, great burdock and yacon provide insights into Asteraceae paleo-polyploidization history and plant inulin production.</title>
        <authorList>
            <person name="Fan W."/>
            <person name="Wang S."/>
            <person name="Wang H."/>
            <person name="Wang A."/>
            <person name="Jiang F."/>
            <person name="Liu H."/>
            <person name="Zhao H."/>
            <person name="Xu D."/>
            <person name="Zhang Y."/>
        </authorList>
    </citation>
    <scope>NUCLEOTIDE SEQUENCE [LARGE SCALE GENOMIC DNA]</scope>
    <source>
        <strain evidence="2">cv. Punajuju</strain>
        <tissue evidence="1">Leaves</tissue>
    </source>
</reference>
<comment type="caution">
    <text evidence="1">The sequence shown here is derived from an EMBL/GenBank/DDBJ whole genome shotgun (WGS) entry which is preliminary data.</text>
</comment>
<keyword evidence="2" id="KW-1185">Reference proteome</keyword>
<name>A0ACB9F0E6_CICIN</name>
<dbReference type="Proteomes" id="UP001055811">
    <property type="component" value="Linkage Group LG03"/>
</dbReference>